<dbReference type="Pfam" id="PF13385">
    <property type="entry name" value="Laminin_G_3"/>
    <property type="match status" value="1"/>
</dbReference>
<proteinExistence type="predicted"/>
<evidence type="ECO:0000313" key="2">
    <source>
        <dbReference type="Proteomes" id="UP001597351"/>
    </source>
</evidence>
<dbReference type="SUPFAM" id="SSF49899">
    <property type="entry name" value="Concanavalin A-like lectins/glucanases"/>
    <property type="match status" value="1"/>
</dbReference>
<dbReference type="Gene3D" id="2.60.120.200">
    <property type="match status" value="1"/>
</dbReference>
<accession>A0ABW4TMI9</accession>
<sequence>MSVLDLQLNESSGATTAVDASGFGHHGAIGRHIRMNGSWADWDRHPPAEGIYYGADHLIMVDDAPDGSLDPDSADFTIEFRMRSTDKFGNILQKGQARAVGGQVKFQQPQGYISCMFKSPQVRAATKSKTFTSDGQWHVIRCERTASQVALYVDGVLSNRIRKWSGNINNKKPWTIGGKFECDTSLSTTGADSCDLYPGDIDYVRMWKG</sequence>
<dbReference type="InterPro" id="IPR013320">
    <property type="entry name" value="ConA-like_dom_sf"/>
</dbReference>
<dbReference type="Proteomes" id="UP001597351">
    <property type="component" value="Unassembled WGS sequence"/>
</dbReference>
<dbReference type="EMBL" id="JBHUGD010000003">
    <property type="protein sequence ID" value="MFD1947897.1"/>
    <property type="molecule type" value="Genomic_DNA"/>
</dbReference>
<gene>
    <name evidence="1" type="ORF">ACFSDE_13945</name>
</gene>
<reference evidence="2" key="1">
    <citation type="journal article" date="2019" name="Int. J. Syst. Evol. Microbiol.">
        <title>The Global Catalogue of Microorganisms (GCM) 10K type strain sequencing project: providing services to taxonomists for standard genome sequencing and annotation.</title>
        <authorList>
            <consortium name="The Broad Institute Genomics Platform"/>
            <consortium name="The Broad Institute Genome Sequencing Center for Infectious Disease"/>
            <person name="Wu L."/>
            <person name="Ma J."/>
        </authorList>
    </citation>
    <scope>NUCLEOTIDE SEQUENCE [LARGE SCALE GENOMIC DNA]</scope>
    <source>
        <strain evidence="2">CGMCC 1.12477</strain>
    </source>
</reference>
<protein>
    <submittedName>
        <fullName evidence="1">LamG-like jellyroll fold domain-containing protein</fullName>
    </submittedName>
</protein>
<keyword evidence="2" id="KW-1185">Reference proteome</keyword>
<comment type="caution">
    <text evidence="1">The sequence shown here is derived from an EMBL/GenBank/DDBJ whole genome shotgun (WGS) entry which is preliminary data.</text>
</comment>
<dbReference type="RefSeq" id="WP_343919424.1">
    <property type="nucleotide sequence ID" value="NZ_BAAAJT010000002.1"/>
</dbReference>
<name>A0ABW4TMI9_9ACTN</name>
<evidence type="ECO:0000313" key="1">
    <source>
        <dbReference type="EMBL" id="MFD1947897.1"/>
    </source>
</evidence>
<organism evidence="1 2">
    <name type="scientific">Nocardioides aestuarii</name>
    <dbReference type="NCBI Taxonomy" id="252231"/>
    <lineage>
        <taxon>Bacteria</taxon>
        <taxon>Bacillati</taxon>
        <taxon>Actinomycetota</taxon>
        <taxon>Actinomycetes</taxon>
        <taxon>Propionibacteriales</taxon>
        <taxon>Nocardioidaceae</taxon>
        <taxon>Nocardioides</taxon>
    </lineage>
</organism>